<dbReference type="EMBL" id="LAZR01024373">
    <property type="protein sequence ID" value="KKL75358.1"/>
    <property type="molecule type" value="Genomic_DNA"/>
</dbReference>
<accession>A0A0F9EMP2</accession>
<keyword evidence="1" id="KW-1133">Transmembrane helix</keyword>
<name>A0A0F9EMP2_9ZZZZ</name>
<keyword evidence="1" id="KW-0472">Membrane</keyword>
<keyword evidence="1" id="KW-0812">Transmembrane</keyword>
<evidence type="ECO:0000256" key="1">
    <source>
        <dbReference type="SAM" id="Phobius"/>
    </source>
</evidence>
<dbReference type="AlphaFoldDB" id="A0A0F9EMP2"/>
<reference evidence="2" key="1">
    <citation type="journal article" date="2015" name="Nature">
        <title>Complex archaea that bridge the gap between prokaryotes and eukaryotes.</title>
        <authorList>
            <person name="Spang A."/>
            <person name="Saw J.H."/>
            <person name="Jorgensen S.L."/>
            <person name="Zaremba-Niedzwiedzka K."/>
            <person name="Martijn J."/>
            <person name="Lind A.E."/>
            <person name="van Eijk R."/>
            <person name="Schleper C."/>
            <person name="Guy L."/>
            <person name="Ettema T.J."/>
        </authorList>
    </citation>
    <scope>NUCLEOTIDE SEQUENCE</scope>
</reference>
<gene>
    <name evidence="2" type="ORF">LCGC14_2055660</name>
</gene>
<comment type="caution">
    <text evidence="2">The sequence shown here is derived from an EMBL/GenBank/DDBJ whole genome shotgun (WGS) entry which is preliminary data.</text>
</comment>
<protein>
    <submittedName>
        <fullName evidence="2">Uncharacterized protein</fullName>
    </submittedName>
</protein>
<organism evidence="2">
    <name type="scientific">marine sediment metagenome</name>
    <dbReference type="NCBI Taxonomy" id="412755"/>
    <lineage>
        <taxon>unclassified sequences</taxon>
        <taxon>metagenomes</taxon>
        <taxon>ecological metagenomes</taxon>
    </lineage>
</organism>
<proteinExistence type="predicted"/>
<sequence>MLEEVAIWGLVILVGLFACVVWKGAYDLHMQNDREDGPCAFHRWWRHW</sequence>
<evidence type="ECO:0000313" key="2">
    <source>
        <dbReference type="EMBL" id="KKL75358.1"/>
    </source>
</evidence>
<feature type="transmembrane region" description="Helical" evidence="1">
    <location>
        <begin position="6"/>
        <end position="25"/>
    </location>
</feature>